<organism evidence="1 2">
    <name type="scientific">Plantactinospora sonchi</name>
    <dbReference type="NCBI Taxonomy" id="1544735"/>
    <lineage>
        <taxon>Bacteria</taxon>
        <taxon>Bacillati</taxon>
        <taxon>Actinomycetota</taxon>
        <taxon>Actinomycetes</taxon>
        <taxon>Micromonosporales</taxon>
        <taxon>Micromonosporaceae</taxon>
        <taxon>Plantactinospora</taxon>
    </lineage>
</organism>
<sequence length="90" mass="10320">MGLWKRWRQRRLAAVFARHATDVLAAAEAADAAEAEAARQRVLELARRQRRDVDAEQADRDWNGPTRIDGLPLLTYGQQWQYGTGRAESW</sequence>
<dbReference type="EMBL" id="JAZGQK010000017">
    <property type="protein sequence ID" value="MEE6261020.1"/>
    <property type="molecule type" value="Genomic_DNA"/>
</dbReference>
<dbReference type="Proteomes" id="UP001332243">
    <property type="component" value="Unassembled WGS sequence"/>
</dbReference>
<evidence type="ECO:0000313" key="1">
    <source>
        <dbReference type="EMBL" id="MEE6261020.1"/>
    </source>
</evidence>
<reference evidence="1 2" key="1">
    <citation type="submission" date="2024-01" db="EMBL/GenBank/DDBJ databases">
        <title>Genome insights into Plantactinospora sonchi sp. nov.</title>
        <authorList>
            <person name="Wang L."/>
        </authorList>
    </citation>
    <scope>NUCLEOTIDE SEQUENCE [LARGE SCALE GENOMIC DNA]</scope>
    <source>
        <strain evidence="1 2">NEAU-QY2</strain>
    </source>
</reference>
<accession>A0ABU7RX97</accession>
<gene>
    <name evidence="1" type="ORF">V1633_21285</name>
</gene>
<proteinExistence type="predicted"/>
<evidence type="ECO:0000313" key="2">
    <source>
        <dbReference type="Proteomes" id="UP001332243"/>
    </source>
</evidence>
<name>A0ABU7RX97_9ACTN</name>
<protein>
    <submittedName>
        <fullName evidence="1">Uncharacterized protein</fullName>
    </submittedName>
</protein>
<keyword evidence="2" id="KW-1185">Reference proteome</keyword>
<dbReference type="RefSeq" id="WP_331216122.1">
    <property type="nucleotide sequence ID" value="NZ_JAZGQK010000017.1"/>
</dbReference>
<comment type="caution">
    <text evidence="1">The sequence shown here is derived from an EMBL/GenBank/DDBJ whole genome shotgun (WGS) entry which is preliminary data.</text>
</comment>